<feature type="region of interest" description="Disordered" evidence="1">
    <location>
        <begin position="1"/>
        <end position="22"/>
    </location>
</feature>
<organism evidence="2 3">
    <name type="scientific">Caerostris darwini</name>
    <dbReference type="NCBI Taxonomy" id="1538125"/>
    <lineage>
        <taxon>Eukaryota</taxon>
        <taxon>Metazoa</taxon>
        <taxon>Ecdysozoa</taxon>
        <taxon>Arthropoda</taxon>
        <taxon>Chelicerata</taxon>
        <taxon>Arachnida</taxon>
        <taxon>Araneae</taxon>
        <taxon>Araneomorphae</taxon>
        <taxon>Entelegynae</taxon>
        <taxon>Araneoidea</taxon>
        <taxon>Araneidae</taxon>
        <taxon>Caerostris</taxon>
    </lineage>
</organism>
<dbReference type="Proteomes" id="UP001054837">
    <property type="component" value="Unassembled WGS sequence"/>
</dbReference>
<sequence>MSPDTEQDGWPPLDSCIDGGRGSVGSGEEVLMGISDMISCHERGVQFIEKGILDKRFHAVNEEIEALFRCVNCTARPIAVQLTSEGLPHS</sequence>
<gene>
    <name evidence="2" type="ORF">CDAR_550111</name>
</gene>
<proteinExistence type="predicted"/>
<dbReference type="AlphaFoldDB" id="A0AAV4PKH6"/>
<protein>
    <submittedName>
        <fullName evidence="2">Uncharacterized protein</fullName>
    </submittedName>
</protein>
<evidence type="ECO:0000256" key="1">
    <source>
        <dbReference type="SAM" id="MobiDB-lite"/>
    </source>
</evidence>
<comment type="caution">
    <text evidence="2">The sequence shown here is derived from an EMBL/GenBank/DDBJ whole genome shotgun (WGS) entry which is preliminary data.</text>
</comment>
<evidence type="ECO:0000313" key="2">
    <source>
        <dbReference type="EMBL" id="GIX96636.1"/>
    </source>
</evidence>
<accession>A0AAV4PKH6</accession>
<evidence type="ECO:0000313" key="3">
    <source>
        <dbReference type="Proteomes" id="UP001054837"/>
    </source>
</evidence>
<keyword evidence="3" id="KW-1185">Reference proteome</keyword>
<dbReference type="EMBL" id="BPLQ01002951">
    <property type="protein sequence ID" value="GIX96636.1"/>
    <property type="molecule type" value="Genomic_DNA"/>
</dbReference>
<name>A0AAV4PKH6_9ARAC</name>
<reference evidence="2 3" key="1">
    <citation type="submission" date="2021-06" db="EMBL/GenBank/DDBJ databases">
        <title>Caerostris darwini draft genome.</title>
        <authorList>
            <person name="Kono N."/>
            <person name="Arakawa K."/>
        </authorList>
    </citation>
    <scope>NUCLEOTIDE SEQUENCE [LARGE SCALE GENOMIC DNA]</scope>
</reference>